<feature type="compositionally biased region" description="Low complexity" evidence="2">
    <location>
        <begin position="848"/>
        <end position="861"/>
    </location>
</feature>
<dbReference type="EMBL" id="JANBUH010000350">
    <property type="protein sequence ID" value="KAJ2751855.1"/>
    <property type="molecule type" value="Genomic_DNA"/>
</dbReference>
<feature type="non-terminal residue" evidence="3">
    <location>
        <position position="1"/>
    </location>
</feature>
<dbReference type="Pfam" id="PF00995">
    <property type="entry name" value="Sec1"/>
    <property type="match status" value="1"/>
</dbReference>
<gene>
    <name evidence="3" type="primary">sec1_3</name>
    <name evidence="3" type="ORF">GGI19_004215</name>
</gene>
<feature type="compositionally biased region" description="Low complexity" evidence="2">
    <location>
        <begin position="1023"/>
        <end position="1032"/>
    </location>
</feature>
<dbReference type="GO" id="GO:0016192">
    <property type="term" value="P:vesicle-mediated transport"/>
    <property type="evidence" value="ECO:0007669"/>
    <property type="project" value="InterPro"/>
</dbReference>
<evidence type="ECO:0000256" key="1">
    <source>
        <dbReference type="ARBA" id="ARBA00009884"/>
    </source>
</evidence>
<dbReference type="Proteomes" id="UP001140011">
    <property type="component" value="Unassembled WGS sequence"/>
</dbReference>
<feature type="compositionally biased region" description="Basic and acidic residues" evidence="2">
    <location>
        <begin position="1034"/>
        <end position="1043"/>
    </location>
</feature>
<dbReference type="InterPro" id="IPR036045">
    <property type="entry name" value="Sec1-like_sf"/>
</dbReference>
<feature type="compositionally biased region" description="Polar residues" evidence="2">
    <location>
        <begin position="914"/>
        <end position="923"/>
    </location>
</feature>
<dbReference type="OrthoDB" id="2228at2759"/>
<evidence type="ECO:0000313" key="4">
    <source>
        <dbReference type="Proteomes" id="UP001140011"/>
    </source>
</evidence>
<feature type="region of interest" description="Disordered" evidence="2">
    <location>
        <begin position="560"/>
        <end position="666"/>
    </location>
</feature>
<feature type="compositionally biased region" description="Low complexity" evidence="2">
    <location>
        <begin position="890"/>
        <end position="913"/>
    </location>
</feature>
<sequence>SVCQLFFICPCPVEFLNALSTVRPNNRFKVVVVDRRSLNVLNHELKLSEVYEHDVVRIEKIENNRKDDPSVEALYFLTPSKQSVARLIGDFAPGVPSQNPAGGRGGLSSSAASKPTKYRAAHVYFTSELPNSLLAMVKSSGITPYIKALKEMCIEYDANDSRVFLTKLVDRPFYRLYSPVVAGGFNDELELISKKLANVCGTLKENPVVRYLLLDQEIHGDTKARPLAFLFHTEMERIREVLPADDDASSRRPPTELVIVDRSADPFAPVLHEFTYEAMVHDLLDIEDGNKFSYTAQLANGTEEVKTVVLDESDPVWQEFRFQHISDAQQGILKKFQALVGSNRDIVGMQSGERVDLSRMRDVVNNMPQFKDQMSLIASHITIMQRCMDQFEKLHLNDLGLLEQNLAVGLTPEGEKYKSGDIDIAYVLNNPSIASEDKLRLLLIFFISNPTLTEPERQKLAHLAKLSREARETIKSMGLVIRWMHALDLLKQIKHRPSQQAKGAGLSKWGLASMRAAATGNNQQGSDDEPKPYDVSRYVPAFKSVLEGCVEGNLSEDLFPYVVPPERPRDSSGLGMSARSTPTFAQGERTGSPASSMWSSIANSVGLQTQPPQDSRASSVPSQGSASAQKQIKSLRTSKPTWQKRDSTPSMATTSSSSPSGAASGMAAITSSAAAMSLSPTASQGQPRNKQQAGARARVILFVIGGVTYSEVRAAEEISAKYNREVIIGSTHMVEPSTYLKEVSSLAFELIGDDGRVLNMQPSFYALGYGGPAEVDPLARYDEELARAKPKPKPAPVKVEEPSRQRAAPEGESSRRRSSRSRSRSRGRDRQSEREAAAAEYKPYESASSSHSQQQPQQHPQRAAGRVGAHPSGSNVSSVSSANEYRDSRQQQQQQQYQRQQQQSSHQQQSHQQPTMSASSSRGSLRVPSGSRGGYDAPPGTSSHSSGSNHSSRDHMSSSSRQAQYSARPDYGQAGGEPQNFRAGYEEYRQQQQQQASRSRSHHGSPSPVTSRSAPPQPPPQQYAPRQAVAPPLSKEEVFRAKFEQSQTEWNAQRTNMTSVNPANISDMHKVTLVHGGSGGRARSGSAASGEKKPSFLKRML</sequence>
<dbReference type="SUPFAM" id="SSF56815">
    <property type="entry name" value="Sec1/munc18-like (SM) proteins"/>
    <property type="match status" value="1"/>
</dbReference>
<dbReference type="InterPro" id="IPR043154">
    <property type="entry name" value="Sec-1-like_dom1"/>
</dbReference>
<evidence type="ECO:0000313" key="3">
    <source>
        <dbReference type="EMBL" id="KAJ2751855.1"/>
    </source>
</evidence>
<dbReference type="Gene3D" id="3.40.50.1910">
    <property type="match status" value="2"/>
</dbReference>
<dbReference type="Gene3D" id="3.90.830.10">
    <property type="entry name" value="Syntaxin Binding Protein 1, Chain A, domain 2"/>
    <property type="match status" value="1"/>
</dbReference>
<feature type="compositionally biased region" description="Low complexity" evidence="2">
    <location>
        <begin position="957"/>
        <end position="968"/>
    </location>
</feature>
<comment type="caution">
    <text evidence="3">The sequence shown here is derived from an EMBL/GenBank/DDBJ whole genome shotgun (WGS) entry which is preliminary data.</text>
</comment>
<dbReference type="Gene3D" id="1.25.40.60">
    <property type="match status" value="1"/>
</dbReference>
<dbReference type="InterPro" id="IPR001619">
    <property type="entry name" value="Sec1-like"/>
</dbReference>
<dbReference type="InterPro" id="IPR043127">
    <property type="entry name" value="Sec-1-like_dom3a"/>
</dbReference>
<reference evidence="3" key="1">
    <citation type="submission" date="2022-07" db="EMBL/GenBank/DDBJ databases">
        <title>Phylogenomic reconstructions and comparative analyses of Kickxellomycotina fungi.</title>
        <authorList>
            <person name="Reynolds N.K."/>
            <person name="Stajich J.E."/>
            <person name="Barry K."/>
            <person name="Grigoriev I.V."/>
            <person name="Crous P."/>
            <person name="Smith M.E."/>
        </authorList>
    </citation>
    <scope>NUCLEOTIDE SEQUENCE</scope>
    <source>
        <strain evidence="3">BCRC 34297</strain>
    </source>
</reference>
<feature type="region of interest" description="Disordered" evidence="2">
    <location>
        <begin position="787"/>
        <end position="1101"/>
    </location>
</feature>
<evidence type="ECO:0000256" key="2">
    <source>
        <dbReference type="SAM" id="MobiDB-lite"/>
    </source>
</evidence>
<feature type="compositionally biased region" description="Polar residues" evidence="2">
    <location>
        <begin position="1044"/>
        <end position="1064"/>
    </location>
</feature>
<feature type="compositionally biased region" description="Polar residues" evidence="2">
    <location>
        <begin position="592"/>
        <end position="641"/>
    </location>
</feature>
<accession>A0A9W8GSL7</accession>
<comment type="similarity">
    <text evidence="1">Belongs to the STXBP/unc-18/SEC1 family.</text>
</comment>
<dbReference type="Gene3D" id="3.40.50.2060">
    <property type="match status" value="1"/>
</dbReference>
<name>A0A9W8GSL7_9FUNG</name>
<feature type="compositionally biased region" description="Basic and acidic residues" evidence="2">
    <location>
        <begin position="826"/>
        <end position="837"/>
    </location>
</feature>
<feature type="compositionally biased region" description="Basic residues" evidence="2">
    <location>
        <begin position="816"/>
        <end position="825"/>
    </location>
</feature>
<organism evidence="3 4">
    <name type="scientific">Coemansia pectinata</name>
    <dbReference type="NCBI Taxonomy" id="1052879"/>
    <lineage>
        <taxon>Eukaryota</taxon>
        <taxon>Fungi</taxon>
        <taxon>Fungi incertae sedis</taxon>
        <taxon>Zoopagomycota</taxon>
        <taxon>Kickxellomycotina</taxon>
        <taxon>Kickxellomycetes</taxon>
        <taxon>Kickxellales</taxon>
        <taxon>Kickxellaceae</taxon>
        <taxon>Coemansia</taxon>
    </lineage>
</organism>
<protein>
    <submittedName>
        <fullName evidence="3">Syntaxin binding protein 1</fullName>
    </submittedName>
</protein>
<dbReference type="PANTHER" id="PTHR11679">
    <property type="entry name" value="VESICLE PROTEIN SORTING-ASSOCIATED"/>
    <property type="match status" value="1"/>
</dbReference>
<feature type="compositionally biased region" description="Low complexity" evidence="2">
    <location>
        <begin position="872"/>
        <end position="881"/>
    </location>
</feature>
<feature type="compositionally biased region" description="Low complexity" evidence="2">
    <location>
        <begin position="990"/>
        <end position="1008"/>
    </location>
</feature>
<feature type="compositionally biased region" description="Basic and acidic residues" evidence="2">
    <location>
        <begin position="798"/>
        <end position="815"/>
    </location>
</feature>
<feature type="compositionally biased region" description="Low complexity" evidence="2">
    <location>
        <begin position="648"/>
        <end position="666"/>
    </location>
</feature>
<keyword evidence="4" id="KW-1185">Reference proteome</keyword>
<proteinExistence type="inferred from homology"/>
<dbReference type="AlphaFoldDB" id="A0A9W8GSL7"/>
<dbReference type="InterPro" id="IPR027482">
    <property type="entry name" value="Sec1-like_dom2"/>
</dbReference>